<dbReference type="Proteomes" id="UP000182306">
    <property type="component" value="Chromosome"/>
</dbReference>
<reference evidence="1 2" key="1">
    <citation type="submission" date="2015-10" db="EMBL/GenBank/DDBJ databases">
        <title>Genomic differences between typical nodule nitrogen-fixing rhizobial strains and those coming from bean seeds.</title>
        <authorList>
            <person name="Peralta H."/>
            <person name="Aguilar-Vera A."/>
            <person name="Diaz R."/>
            <person name="Mora Y."/>
            <person name="Martinez-Batallar G."/>
            <person name="Salazar E."/>
            <person name="Vargas-Lagunas C."/>
            <person name="Encarnacion S."/>
            <person name="Girard L."/>
            <person name="Mora J."/>
        </authorList>
    </citation>
    <scope>NUCLEOTIDE SEQUENCE [LARGE SCALE GENOMIC DNA]</scope>
    <source>
        <strain evidence="1 2">CFNEI 73</strain>
    </source>
</reference>
<dbReference type="OrthoDB" id="7376075at2"/>
<name>A0A1L3LM47_9HYPH</name>
<organism evidence="1 2">
    <name type="scientific">Sinorhizobium americanum</name>
    <dbReference type="NCBI Taxonomy" id="194963"/>
    <lineage>
        <taxon>Bacteria</taxon>
        <taxon>Pseudomonadati</taxon>
        <taxon>Pseudomonadota</taxon>
        <taxon>Alphaproteobacteria</taxon>
        <taxon>Hyphomicrobiales</taxon>
        <taxon>Rhizobiaceae</taxon>
        <taxon>Sinorhizobium/Ensifer group</taxon>
        <taxon>Sinorhizobium</taxon>
    </lineage>
</organism>
<gene>
    <name evidence="1" type="ORF">SAMCFNEI73_Ch1826</name>
</gene>
<dbReference type="AlphaFoldDB" id="A0A1L3LM47"/>
<dbReference type="RefSeq" id="WP_064253665.1">
    <property type="nucleotide sequence ID" value="NZ_CP013107.1"/>
</dbReference>
<dbReference type="STRING" id="194963.SAMCFNEI73_Ch1826"/>
<accession>A0A1L3LM47</accession>
<evidence type="ECO:0000313" key="1">
    <source>
        <dbReference type="EMBL" id="APG91116.1"/>
    </source>
</evidence>
<proteinExistence type="predicted"/>
<dbReference type="EMBL" id="CP013107">
    <property type="protein sequence ID" value="APG91116.1"/>
    <property type="molecule type" value="Genomic_DNA"/>
</dbReference>
<evidence type="ECO:0000313" key="2">
    <source>
        <dbReference type="Proteomes" id="UP000182306"/>
    </source>
</evidence>
<sequence length="66" mass="7582">MSELEAFKTTVETFIADRNMTPTQFGKQFAGDPLFVFQLRDGREPRTQTRERILQAMEASEQENAA</sequence>
<dbReference type="KEGG" id="same:SAMCFNEI73_Ch1826"/>
<protein>
    <submittedName>
        <fullName evidence="1">Uncharacterized protein</fullName>
    </submittedName>
</protein>
<keyword evidence="2" id="KW-1185">Reference proteome</keyword>